<evidence type="ECO:0000256" key="4">
    <source>
        <dbReference type="ARBA" id="ARBA00023136"/>
    </source>
</evidence>
<feature type="domain" description="NIDO" evidence="9">
    <location>
        <begin position="101"/>
        <end position="259"/>
    </location>
</feature>
<dbReference type="PROSITE" id="PS50856">
    <property type="entry name" value="AMOP"/>
    <property type="match status" value="1"/>
</dbReference>
<dbReference type="PANTHER" id="PTHR13802">
    <property type="entry name" value="MUCIN 4-RELATED"/>
    <property type="match status" value="1"/>
</dbReference>
<dbReference type="InterPro" id="IPR014756">
    <property type="entry name" value="Ig_E-set"/>
</dbReference>
<sequence>MAVRLLRMERAEGHRKLWKAGHRRKHTSVHRNGHWAYCHRMPCLPGLQGYPRTSNYPSLNITKNGLVAFTEDVRQVNYATQDWSDSNVSPYIDIPFIAPYYHNGQSVQTLPDYTGHIRYQEFQYGTQNQTLRALGRYCISQVVGTSEFVPTWGMIVTWVNVTSTVIINGNKPKCEGTFLQPCPMNTFQLVLLTDGTESYSILNYDKMAMKPSKYSQAGFNGGSGMGWMDVLSRSVGLTHLNHNQSSDTMGRYVFRISDGNVVRAGCSTENTYSGLSIYPQFGGMFGGKMIDVSGPCFQANQRYRCYFGEIVDDIYSDATYVSQTKVRCPIPKLYQRGRITLTLQTSSRSYNTTITIVFPGRIPSDEHIATSASKTDMAWLDTSPSSLTLTWHPEMLSNNSYDKVDVNLIGYKEEGGKGMYIFLTTLGTDIQASQGTYTINPQDHQCMGSSCLYEIGLLEVKLKDNAVPMMYQSLSSKVLPLGWYVQNSMKQKHGNSWPTEMCVNWYNQDRKDMSWLDNLPYCPCSLSQALSDFGRFQPDVGCNLNSRSPKNCFYHGAAVHCVRAVQPVNGAGNQCCYSSAGLLVYAADTFKGSTPDRGHDWGAAPYRSQGYVPSLSHWLDDIITLHYCCVWTEYKSCDYYMDQRPTKDCAGYNPPVPVSAYGQGHISTFSGLKHRIRGPGDYVLMQAGNTIIQGRFERNPYPTENGQKINTTVTLTSVAVQDVGTSDRVEIQLCGPEYNRSQKRLNVHVNGVNAWFDNGPMFWQDFKGLAVVNSDHTRNLQSNYTVLLTNGIGFQVAEASNTLQLLISVPHTFASVSGLFGGLNASMFMPNGTVTDVRKMSPQEIHTFQVAWSVNDERSSLFQNFLPANNSLLGPVVLSPTPLPNIGSENICQQDKECDFDYKMTGSRAIAQSTRDAVARFDALSQNLQPIRSCGLLDVPRSKKSNYGYTVGTTTTITGCRVGELQGTSTYTCTATSNTTQQWKPAVEAVCSISVEDADIGLIVGVVAAVVVVVIVAIVVVVVTIKKRRSQKNKKSSEEEHEPDEIEPMNEFD</sequence>
<dbReference type="Pfam" id="PF03782">
    <property type="entry name" value="AMOP"/>
    <property type="match status" value="1"/>
</dbReference>
<keyword evidence="4 7" id="KW-0472">Membrane</keyword>
<comment type="subcellular location">
    <subcellularLocation>
        <location evidence="1">Membrane</location>
    </subcellularLocation>
</comment>
<feature type="region of interest" description="Disordered" evidence="6">
    <location>
        <begin position="1030"/>
        <end position="1053"/>
    </location>
</feature>
<evidence type="ECO:0000256" key="3">
    <source>
        <dbReference type="ARBA" id="ARBA00022989"/>
    </source>
</evidence>
<dbReference type="InterPro" id="IPR051495">
    <property type="entry name" value="Epithelial_Barrier/Signaling"/>
</dbReference>
<evidence type="ECO:0000256" key="1">
    <source>
        <dbReference type="ARBA" id="ARBA00004370"/>
    </source>
</evidence>
<organism evidence="11 12">
    <name type="scientific">Mya arenaria</name>
    <name type="common">Soft-shell clam</name>
    <dbReference type="NCBI Taxonomy" id="6604"/>
    <lineage>
        <taxon>Eukaryota</taxon>
        <taxon>Metazoa</taxon>
        <taxon>Spiralia</taxon>
        <taxon>Lophotrochozoa</taxon>
        <taxon>Mollusca</taxon>
        <taxon>Bivalvia</taxon>
        <taxon>Autobranchia</taxon>
        <taxon>Heteroconchia</taxon>
        <taxon>Euheterodonta</taxon>
        <taxon>Imparidentia</taxon>
        <taxon>Neoheterodontei</taxon>
        <taxon>Myida</taxon>
        <taxon>Myoidea</taxon>
        <taxon>Myidae</taxon>
        <taxon>Mya</taxon>
    </lineage>
</organism>
<feature type="domain" description="VWFD" evidence="10">
    <location>
        <begin position="656"/>
        <end position="860"/>
    </location>
</feature>
<dbReference type="InterPro" id="IPR003886">
    <property type="entry name" value="NIDO_dom"/>
</dbReference>
<dbReference type="Proteomes" id="UP001164746">
    <property type="component" value="Chromosome 3"/>
</dbReference>
<feature type="compositionally biased region" description="Acidic residues" evidence="6">
    <location>
        <begin position="1039"/>
        <end position="1053"/>
    </location>
</feature>
<accession>A0ABY7DRT0</accession>
<evidence type="ECO:0000259" key="10">
    <source>
        <dbReference type="PROSITE" id="PS51233"/>
    </source>
</evidence>
<evidence type="ECO:0000313" key="12">
    <source>
        <dbReference type="Proteomes" id="UP001164746"/>
    </source>
</evidence>
<dbReference type="InterPro" id="IPR013783">
    <property type="entry name" value="Ig-like_fold"/>
</dbReference>
<name>A0ABY7DRT0_MYAAR</name>
<dbReference type="SMART" id="SM00539">
    <property type="entry name" value="NIDO"/>
    <property type="match status" value="1"/>
</dbReference>
<reference evidence="11" key="1">
    <citation type="submission" date="2022-11" db="EMBL/GenBank/DDBJ databases">
        <title>Centuries of genome instability and evolution in soft-shell clam transmissible cancer (bioRxiv).</title>
        <authorList>
            <person name="Hart S.F.M."/>
            <person name="Yonemitsu M.A."/>
            <person name="Giersch R.M."/>
            <person name="Beal B.F."/>
            <person name="Arriagada G."/>
            <person name="Davis B.W."/>
            <person name="Ostrander E.A."/>
            <person name="Goff S.P."/>
            <person name="Metzger M.J."/>
        </authorList>
    </citation>
    <scope>NUCLEOTIDE SEQUENCE</scope>
    <source>
        <strain evidence="11">MELC-2E11</strain>
        <tissue evidence="11">Siphon/mantle</tissue>
    </source>
</reference>
<protein>
    <submittedName>
        <fullName evidence="11">MESH-like protein</fullName>
    </submittedName>
</protein>
<proteinExistence type="predicted"/>
<dbReference type="Pfam" id="PF23263">
    <property type="entry name" value="C8-3_MUC4"/>
    <property type="match status" value="1"/>
</dbReference>
<evidence type="ECO:0000259" key="9">
    <source>
        <dbReference type="PROSITE" id="PS51220"/>
    </source>
</evidence>
<evidence type="ECO:0000256" key="5">
    <source>
        <dbReference type="ARBA" id="ARBA00023157"/>
    </source>
</evidence>
<evidence type="ECO:0000259" key="8">
    <source>
        <dbReference type="PROSITE" id="PS50856"/>
    </source>
</evidence>
<dbReference type="Gene3D" id="2.60.40.10">
    <property type="entry name" value="Immunoglobulins"/>
    <property type="match status" value="1"/>
</dbReference>
<evidence type="ECO:0000256" key="2">
    <source>
        <dbReference type="ARBA" id="ARBA00022692"/>
    </source>
</evidence>
<evidence type="ECO:0000256" key="7">
    <source>
        <dbReference type="SAM" id="Phobius"/>
    </source>
</evidence>
<dbReference type="InterPro" id="IPR001846">
    <property type="entry name" value="VWF_type-D"/>
</dbReference>
<dbReference type="Pfam" id="PF06119">
    <property type="entry name" value="NIDO"/>
    <property type="match status" value="1"/>
</dbReference>
<keyword evidence="3 7" id="KW-1133">Transmembrane helix</keyword>
<feature type="domain" description="AMOP" evidence="8">
    <location>
        <begin position="494"/>
        <end position="644"/>
    </location>
</feature>
<dbReference type="SUPFAM" id="SSF81296">
    <property type="entry name" value="E set domains"/>
    <property type="match status" value="1"/>
</dbReference>
<dbReference type="PROSITE" id="PS51233">
    <property type="entry name" value="VWFD"/>
    <property type="match status" value="1"/>
</dbReference>
<evidence type="ECO:0000256" key="6">
    <source>
        <dbReference type="SAM" id="MobiDB-lite"/>
    </source>
</evidence>
<dbReference type="SMART" id="SM00723">
    <property type="entry name" value="AMOP"/>
    <property type="match status" value="1"/>
</dbReference>
<dbReference type="PANTHER" id="PTHR13802:SF64">
    <property type="entry name" value="DENDRITE EXTENSION DEFECTIVE PROTEIN 1"/>
    <property type="match status" value="1"/>
</dbReference>
<dbReference type="InterPro" id="IPR005533">
    <property type="entry name" value="AMOP_dom"/>
</dbReference>
<evidence type="ECO:0000313" key="11">
    <source>
        <dbReference type="EMBL" id="WAR00090.1"/>
    </source>
</evidence>
<keyword evidence="5" id="KW-1015">Disulfide bond</keyword>
<dbReference type="EMBL" id="CP111014">
    <property type="protein sequence ID" value="WAR00090.1"/>
    <property type="molecule type" value="Genomic_DNA"/>
</dbReference>
<gene>
    <name evidence="11" type="ORF">MAR_024462</name>
</gene>
<dbReference type="PROSITE" id="PS51220">
    <property type="entry name" value="NIDO"/>
    <property type="match status" value="1"/>
</dbReference>
<dbReference type="InterPro" id="IPR056619">
    <property type="entry name" value="C8-3_MUC4"/>
</dbReference>
<feature type="transmembrane region" description="Helical" evidence="7">
    <location>
        <begin position="1000"/>
        <end position="1025"/>
    </location>
</feature>
<keyword evidence="12" id="KW-1185">Reference proteome</keyword>
<keyword evidence="2 7" id="KW-0812">Transmembrane</keyword>